<sequence>MTSFDISTIQSVDLDKLLISARNAFQILEPWFQAKPLDSERVGVEAQEIISGIQLHGRAFFNAIDLSITTSKRGVIFATDAEWFFQFIRRGIEDSESAKHNVLKFVDDLRSIAVTAEQSAKKMLDEFRSVRRGIFELTKNIPVVMEHVLIKLNAADSSRRRRQRGADTAHMMARLAHELGTVFSAQAMAPIPILGIIIPIALPLFEFIAGKVREGQLQKIRDRDQQIISYHGVCTQLERAYTEMETLLQHVSSFANWWTDMDTQLLSIKQRIDEHGSSALNPRELTHLQSHWQTVAKRYNDYILEISKLRDFYPMDHDEMVEEQAFPCITFTERVCTLTDAIDTARASLPVIDSARSIIKIKYCEELNRKMGIITENLKNELLTLLHMLQIVGYVKKASSDCVPLQPTHKEEAQNTSRELIERHMEMSKAFSTNVNAITNIIKMKRPSKKMKHVQTLQKTVRRHFVDDGIECGLRKTLALLCPDGLSALESLGASIDEIGVFCVEICFSDLSYLEWGNQPSMLKKMRCPWTIEADALNNAVDSVSRTLELLDM</sequence>
<dbReference type="Proteomes" id="UP000308652">
    <property type="component" value="Unassembled WGS sequence"/>
</dbReference>
<evidence type="ECO:0000313" key="2">
    <source>
        <dbReference type="Proteomes" id="UP000308652"/>
    </source>
</evidence>
<proteinExistence type="predicted"/>
<gene>
    <name evidence="1" type="ORF">BDQ12DRAFT_710469</name>
</gene>
<dbReference type="Gene3D" id="1.20.1170.10">
    <property type="match status" value="1"/>
</dbReference>
<accession>A0A5C3MCQ1</accession>
<keyword evidence="2" id="KW-1185">Reference proteome</keyword>
<organism evidence="1 2">
    <name type="scientific">Crucibulum laeve</name>
    <dbReference type="NCBI Taxonomy" id="68775"/>
    <lineage>
        <taxon>Eukaryota</taxon>
        <taxon>Fungi</taxon>
        <taxon>Dikarya</taxon>
        <taxon>Basidiomycota</taxon>
        <taxon>Agaricomycotina</taxon>
        <taxon>Agaricomycetes</taxon>
        <taxon>Agaricomycetidae</taxon>
        <taxon>Agaricales</taxon>
        <taxon>Agaricineae</taxon>
        <taxon>Nidulariaceae</taxon>
        <taxon>Crucibulum</taxon>
    </lineage>
</organism>
<reference evidence="1 2" key="1">
    <citation type="journal article" date="2019" name="Nat. Ecol. Evol.">
        <title>Megaphylogeny resolves global patterns of mushroom evolution.</title>
        <authorList>
            <person name="Varga T."/>
            <person name="Krizsan K."/>
            <person name="Foldi C."/>
            <person name="Dima B."/>
            <person name="Sanchez-Garcia M."/>
            <person name="Sanchez-Ramirez S."/>
            <person name="Szollosi G.J."/>
            <person name="Szarkandi J.G."/>
            <person name="Papp V."/>
            <person name="Albert L."/>
            <person name="Andreopoulos W."/>
            <person name="Angelini C."/>
            <person name="Antonin V."/>
            <person name="Barry K.W."/>
            <person name="Bougher N.L."/>
            <person name="Buchanan P."/>
            <person name="Buyck B."/>
            <person name="Bense V."/>
            <person name="Catcheside P."/>
            <person name="Chovatia M."/>
            <person name="Cooper J."/>
            <person name="Damon W."/>
            <person name="Desjardin D."/>
            <person name="Finy P."/>
            <person name="Geml J."/>
            <person name="Haridas S."/>
            <person name="Hughes K."/>
            <person name="Justo A."/>
            <person name="Karasinski D."/>
            <person name="Kautmanova I."/>
            <person name="Kiss B."/>
            <person name="Kocsube S."/>
            <person name="Kotiranta H."/>
            <person name="LaButti K.M."/>
            <person name="Lechner B.E."/>
            <person name="Liimatainen K."/>
            <person name="Lipzen A."/>
            <person name="Lukacs Z."/>
            <person name="Mihaltcheva S."/>
            <person name="Morgado L.N."/>
            <person name="Niskanen T."/>
            <person name="Noordeloos M.E."/>
            <person name="Ohm R.A."/>
            <person name="Ortiz-Santana B."/>
            <person name="Ovrebo C."/>
            <person name="Racz N."/>
            <person name="Riley R."/>
            <person name="Savchenko A."/>
            <person name="Shiryaev A."/>
            <person name="Soop K."/>
            <person name="Spirin V."/>
            <person name="Szebenyi C."/>
            <person name="Tomsovsky M."/>
            <person name="Tulloss R.E."/>
            <person name="Uehling J."/>
            <person name="Grigoriev I.V."/>
            <person name="Vagvolgyi C."/>
            <person name="Papp T."/>
            <person name="Martin F.M."/>
            <person name="Miettinen O."/>
            <person name="Hibbett D.S."/>
            <person name="Nagy L.G."/>
        </authorList>
    </citation>
    <scope>NUCLEOTIDE SEQUENCE [LARGE SCALE GENOMIC DNA]</scope>
    <source>
        <strain evidence="1 2">CBS 166.37</strain>
    </source>
</reference>
<name>A0A5C3MCQ1_9AGAR</name>
<dbReference type="AlphaFoldDB" id="A0A5C3MCQ1"/>
<protein>
    <submittedName>
        <fullName evidence="1">Uncharacterized protein</fullName>
    </submittedName>
</protein>
<dbReference type="SUPFAM" id="SSF58100">
    <property type="entry name" value="Bacterial hemolysins"/>
    <property type="match status" value="1"/>
</dbReference>
<dbReference type="EMBL" id="ML213593">
    <property type="protein sequence ID" value="TFK42196.1"/>
    <property type="molecule type" value="Genomic_DNA"/>
</dbReference>
<dbReference type="OrthoDB" id="2966098at2759"/>
<evidence type="ECO:0000313" key="1">
    <source>
        <dbReference type="EMBL" id="TFK42196.1"/>
    </source>
</evidence>